<proteinExistence type="predicted"/>
<evidence type="ECO:0000313" key="2">
    <source>
        <dbReference type="EMBL" id="REG27729.1"/>
    </source>
</evidence>
<dbReference type="PROSITE" id="PS51257">
    <property type="entry name" value="PROKAR_LIPOPROTEIN"/>
    <property type="match status" value="1"/>
</dbReference>
<dbReference type="Proteomes" id="UP000256345">
    <property type="component" value="Unassembled WGS sequence"/>
</dbReference>
<evidence type="ECO:0008006" key="5">
    <source>
        <dbReference type="Google" id="ProtNLM"/>
    </source>
</evidence>
<dbReference type="Proteomes" id="UP000035579">
    <property type="component" value="Chromosome"/>
</dbReference>
<protein>
    <recommendedName>
        <fullName evidence="5">Dickkopf N-terminal cysteine-rich domain-containing protein</fullName>
    </recommendedName>
</protein>
<dbReference type="RefSeq" id="WP_047854759.1">
    <property type="nucleotide sequence ID" value="NZ_CP011509.1"/>
</dbReference>
<dbReference type="KEGG" id="age:AA314_01366"/>
<sequence length="357" mass="39261">MYRYRTALAVVGLWLAACSVKQEDFEAQLAEAVCEKYMRCGVSYDKDSCKRGQLQQHIDLYTLTTRYSEALQAGWMQYDAAAATACLEKIRTSSCDQPPLPMRLLMEEMGTSAECRFLFGQVKDGERCDRSGDCGLRSFCTTSSSSSCGTCQPLAGEGMTSSLLTQCEEGLITLKGVCQKPLEEGQTCESAGVFGLGPCAPGLFCDMRNKVCRRAASLGQSCGLSQAPCRWNLVCIEGTCQVPRTQGAFCRTRYSGLHIQSDCKQELFCDADPYTRGTCRELLGEDASCRHDLECDWGLYCHGAYPSSSTRGTCRRFAQEDEDCTSRACENRFYCGLSHICRPIPPLRQSCAGKPGP</sequence>
<gene>
    <name evidence="1" type="ORF">AA314_01366</name>
    <name evidence="2" type="ORF">ATI61_10964</name>
</gene>
<dbReference type="EMBL" id="QUMU01000009">
    <property type="protein sequence ID" value="REG27729.1"/>
    <property type="molecule type" value="Genomic_DNA"/>
</dbReference>
<reference evidence="1 3" key="1">
    <citation type="submission" date="2015-05" db="EMBL/GenBank/DDBJ databases">
        <title>Genome assembly of Archangium gephyra DSM 2261.</title>
        <authorList>
            <person name="Sharma G."/>
            <person name="Subramanian S."/>
        </authorList>
    </citation>
    <scope>NUCLEOTIDE SEQUENCE [LARGE SCALE GENOMIC DNA]</scope>
    <source>
        <strain evidence="1 3">DSM 2261</strain>
    </source>
</reference>
<reference evidence="2 4" key="2">
    <citation type="submission" date="2018-08" db="EMBL/GenBank/DDBJ databases">
        <title>Genomic Encyclopedia of Archaeal and Bacterial Type Strains, Phase II (KMG-II): from individual species to whole genera.</title>
        <authorList>
            <person name="Goeker M."/>
        </authorList>
    </citation>
    <scope>NUCLEOTIDE SEQUENCE [LARGE SCALE GENOMIC DNA]</scope>
    <source>
        <strain evidence="2 4">DSM 2261</strain>
    </source>
</reference>
<accession>A0AAC8Q2D4</accession>
<dbReference type="EMBL" id="CP011509">
    <property type="protein sequence ID" value="AKI99739.1"/>
    <property type="molecule type" value="Genomic_DNA"/>
</dbReference>
<evidence type="ECO:0000313" key="4">
    <source>
        <dbReference type="Proteomes" id="UP000256345"/>
    </source>
</evidence>
<dbReference type="AlphaFoldDB" id="A0AAC8Q2D4"/>
<keyword evidence="4" id="KW-1185">Reference proteome</keyword>
<name>A0AAC8Q2D4_9BACT</name>
<organism evidence="1 3">
    <name type="scientific">Archangium gephyra</name>
    <dbReference type="NCBI Taxonomy" id="48"/>
    <lineage>
        <taxon>Bacteria</taxon>
        <taxon>Pseudomonadati</taxon>
        <taxon>Myxococcota</taxon>
        <taxon>Myxococcia</taxon>
        <taxon>Myxococcales</taxon>
        <taxon>Cystobacterineae</taxon>
        <taxon>Archangiaceae</taxon>
        <taxon>Archangium</taxon>
    </lineage>
</organism>
<evidence type="ECO:0000313" key="1">
    <source>
        <dbReference type="EMBL" id="AKI99739.1"/>
    </source>
</evidence>
<evidence type="ECO:0000313" key="3">
    <source>
        <dbReference type="Proteomes" id="UP000035579"/>
    </source>
</evidence>